<protein>
    <submittedName>
        <fullName evidence="2">DUF58 domain-containing protein</fullName>
    </submittedName>
</protein>
<dbReference type="EMBL" id="JAVREK010000004">
    <property type="protein sequence ID" value="MDT0301603.1"/>
    <property type="molecule type" value="Genomic_DNA"/>
</dbReference>
<dbReference type="SUPFAM" id="SSF53300">
    <property type="entry name" value="vWA-like"/>
    <property type="match status" value="1"/>
</dbReference>
<organism evidence="2 3">
    <name type="scientific">Streptomonospora wellingtoniae</name>
    <dbReference type="NCBI Taxonomy" id="3075544"/>
    <lineage>
        <taxon>Bacteria</taxon>
        <taxon>Bacillati</taxon>
        <taxon>Actinomycetota</taxon>
        <taxon>Actinomycetes</taxon>
        <taxon>Streptosporangiales</taxon>
        <taxon>Nocardiopsidaceae</taxon>
        <taxon>Streptomonospora</taxon>
    </lineage>
</organism>
<keyword evidence="3" id="KW-1185">Reference proteome</keyword>
<name>A0ABU2KR47_9ACTN</name>
<dbReference type="PANTHER" id="PTHR33608">
    <property type="entry name" value="BLL2464 PROTEIN"/>
    <property type="match status" value="1"/>
</dbReference>
<dbReference type="InterPro" id="IPR036465">
    <property type="entry name" value="vWFA_dom_sf"/>
</dbReference>
<evidence type="ECO:0000313" key="3">
    <source>
        <dbReference type="Proteomes" id="UP001183226"/>
    </source>
</evidence>
<feature type="domain" description="DUF58" evidence="1">
    <location>
        <begin position="194"/>
        <end position="371"/>
    </location>
</feature>
<accession>A0ABU2KR47</accession>
<dbReference type="Pfam" id="PF01882">
    <property type="entry name" value="DUF58"/>
    <property type="match status" value="1"/>
</dbReference>
<proteinExistence type="predicted"/>
<dbReference type="RefSeq" id="WP_311544051.1">
    <property type="nucleotide sequence ID" value="NZ_JAVREK010000004.1"/>
</dbReference>
<evidence type="ECO:0000313" key="2">
    <source>
        <dbReference type="EMBL" id="MDT0301603.1"/>
    </source>
</evidence>
<dbReference type="InterPro" id="IPR002881">
    <property type="entry name" value="DUF58"/>
</dbReference>
<comment type="caution">
    <text evidence="2">The sequence shown here is derived from an EMBL/GenBank/DDBJ whole genome shotgun (WGS) entry which is preliminary data.</text>
</comment>
<sequence>MAITGRAVLAAFAAALAVLVAGAVGSWIAWAAPGLLAAAILADVLLAPSPRALRFERSGDTAVRLGETAEVALVVANPSRRRLRGVLRDAWAPSAGARPPRRPVAVPGGGRVRVATGLTPTRRGDQAAAGVTVRSLGPLGLAARQCTHAVPWTVRALPPFHSRRHLPGKLSRLRELDGQHTALVRGQGSEFDSLREYVPGDDVRSIDWRATARRDAVVVRTWRPERDRRILLVLDTSRTSAGRVGDVPRLDHAMDAALLLAALAGRAGDRVDLLAYDRRVRAQVRSHGRGSRVPQIVQAMAPLEAELVESDPAGLVATILGGHSRTRQLVVLLTDLNAAALEEGLLPRLPALTSRHMLMVAAVGDPRVSEMAAARGSARATYDAAAAERALGERGRITAELRRHGVEVVDADPEHIAPALADAYIGLKAQGRL</sequence>
<evidence type="ECO:0000259" key="1">
    <source>
        <dbReference type="Pfam" id="PF01882"/>
    </source>
</evidence>
<gene>
    <name evidence="2" type="ORF">RM446_05685</name>
</gene>
<dbReference type="PANTHER" id="PTHR33608:SF3">
    <property type="entry name" value="SLR2013 PROTEIN"/>
    <property type="match status" value="1"/>
</dbReference>
<dbReference type="Proteomes" id="UP001183226">
    <property type="component" value="Unassembled WGS sequence"/>
</dbReference>
<reference evidence="3" key="1">
    <citation type="submission" date="2023-07" db="EMBL/GenBank/DDBJ databases">
        <title>30 novel species of actinomycetes from the DSMZ collection.</title>
        <authorList>
            <person name="Nouioui I."/>
        </authorList>
    </citation>
    <scope>NUCLEOTIDE SEQUENCE [LARGE SCALE GENOMIC DNA]</scope>
    <source>
        <strain evidence="3">DSM 45055</strain>
    </source>
</reference>